<evidence type="ECO:0000313" key="3">
    <source>
        <dbReference type="Proteomes" id="UP000290253"/>
    </source>
</evidence>
<dbReference type="RefSeq" id="WP_129209459.1">
    <property type="nucleotide sequence ID" value="NZ_BMGU01000002.1"/>
</dbReference>
<evidence type="ECO:0000313" key="2">
    <source>
        <dbReference type="EMBL" id="RXS93690.1"/>
    </source>
</evidence>
<comment type="caution">
    <text evidence="2">The sequence shown here is derived from an EMBL/GenBank/DDBJ whole genome shotgun (WGS) entry which is preliminary data.</text>
</comment>
<gene>
    <name evidence="2" type="ORF">ESZ00_16660</name>
</gene>
<keyword evidence="3" id="KW-1185">Reference proteome</keyword>
<accession>A0A4Q1S9G8</accession>
<evidence type="ECO:0008006" key="4">
    <source>
        <dbReference type="Google" id="ProtNLM"/>
    </source>
</evidence>
<organism evidence="2 3">
    <name type="scientific">Silvibacterium dinghuense</name>
    <dbReference type="NCBI Taxonomy" id="1560006"/>
    <lineage>
        <taxon>Bacteria</taxon>
        <taxon>Pseudomonadati</taxon>
        <taxon>Acidobacteriota</taxon>
        <taxon>Terriglobia</taxon>
        <taxon>Terriglobales</taxon>
        <taxon>Acidobacteriaceae</taxon>
        <taxon>Silvibacterium</taxon>
    </lineage>
</organism>
<dbReference type="Proteomes" id="UP000290253">
    <property type="component" value="Unassembled WGS sequence"/>
</dbReference>
<keyword evidence="1" id="KW-0732">Signal</keyword>
<feature type="signal peptide" evidence="1">
    <location>
        <begin position="1"/>
        <end position="19"/>
    </location>
</feature>
<reference evidence="2 3" key="1">
    <citation type="journal article" date="2016" name="Int. J. Syst. Evol. Microbiol.">
        <title>Acidipila dinghuensis sp. nov., an acidobacterium isolated from forest soil.</title>
        <authorList>
            <person name="Jiang Y.W."/>
            <person name="Wang J."/>
            <person name="Chen M.H."/>
            <person name="Lv Y.Y."/>
            <person name="Qiu L.H."/>
        </authorList>
    </citation>
    <scope>NUCLEOTIDE SEQUENCE [LARGE SCALE GENOMIC DNA]</scope>
    <source>
        <strain evidence="2 3">DHOF10</strain>
    </source>
</reference>
<protein>
    <recommendedName>
        <fullName evidence="4">WD40 repeat protein</fullName>
    </recommendedName>
</protein>
<evidence type="ECO:0000256" key="1">
    <source>
        <dbReference type="SAM" id="SignalP"/>
    </source>
</evidence>
<sequence length="311" mass="34775">MSIRRVLCLLLTLLCPAVAASAEKSFWQSKDAYLRQPHPSSTPRPFAPALLRQGNLFGMGRVAFSADGREFYYALNDSWISGVHAQLRCLRFTGHAPDHGWSQDILIGEQFLSPTLSADGNTLSMRHIVPHGSMNNVWESHRTASGWSAPAPFLEESFGVYDYMPTRSGNAYVGSEPDADDKAHGIDYAYSVLTFSGNQPQVRSLGRPVNEPGFNGDLYIAPDESYLIVSAKETPTYQSQLYIAFHRRDGSWTTPVSLGEKINRGLAHRWGQYVSPDGKYLFYCHGTSEKDCAIYWVRFDTLLAKLRPKNL</sequence>
<feature type="chain" id="PRO_5021009921" description="WD40 repeat protein" evidence="1">
    <location>
        <begin position="20"/>
        <end position="311"/>
    </location>
</feature>
<dbReference type="AlphaFoldDB" id="A0A4Q1S9G8"/>
<name>A0A4Q1S9G8_9BACT</name>
<dbReference type="EMBL" id="SDMK01000004">
    <property type="protein sequence ID" value="RXS93690.1"/>
    <property type="molecule type" value="Genomic_DNA"/>
</dbReference>
<proteinExistence type="predicted"/>
<dbReference type="SUPFAM" id="SSF82171">
    <property type="entry name" value="DPP6 N-terminal domain-like"/>
    <property type="match status" value="1"/>
</dbReference>
<dbReference type="OrthoDB" id="8432779at2"/>